<organism evidence="6 7">
    <name type="scientific">Cardiobacterium valvarum</name>
    <dbReference type="NCBI Taxonomy" id="194702"/>
    <lineage>
        <taxon>Bacteria</taxon>
        <taxon>Pseudomonadati</taxon>
        <taxon>Pseudomonadota</taxon>
        <taxon>Gammaproteobacteria</taxon>
        <taxon>Cardiobacteriales</taxon>
        <taxon>Cardiobacteriaceae</taxon>
        <taxon>Cardiobacterium</taxon>
    </lineage>
</organism>
<dbReference type="PANTHER" id="PTHR47359:SF3">
    <property type="entry name" value="NLP_P60 DOMAIN-CONTAINING PROTEIN-RELATED"/>
    <property type="match status" value="1"/>
</dbReference>
<dbReference type="Proteomes" id="UP000254572">
    <property type="component" value="Unassembled WGS sequence"/>
</dbReference>
<keyword evidence="3 6" id="KW-0378">Hydrolase</keyword>
<reference evidence="6 7" key="1">
    <citation type="submission" date="2018-06" db="EMBL/GenBank/DDBJ databases">
        <authorList>
            <consortium name="Pathogen Informatics"/>
            <person name="Doyle S."/>
        </authorList>
    </citation>
    <scope>NUCLEOTIDE SEQUENCE [LARGE SCALE GENOMIC DNA]</scope>
    <source>
        <strain evidence="6 7">NCTC13294</strain>
    </source>
</reference>
<dbReference type="PANTHER" id="PTHR47359">
    <property type="entry name" value="PEPTIDOGLYCAN DL-ENDOPEPTIDASE CWLO"/>
    <property type="match status" value="1"/>
</dbReference>
<proteinExistence type="inferred from homology"/>
<dbReference type="InterPro" id="IPR000064">
    <property type="entry name" value="NLP_P60_dom"/>
</dbReference>
<name>A0A381DYN6_9GAMM</name>
<evidence type="ECO:0000313" key="7">
    <source>
        <dbReference type="Proteomes" id="UP000254572"/>
    </source>
</evidence>
<dbReference type="InterPro" id="IPR038765">
    <property type="entry name" value="Papain-like_cys_pep_sf"/>
</dbReference>
<evidence type="ECO:0000256" key="4">
    <source>
        <dbReference type="ARBA" id="ARBA00022807"/>
    </source>
</evidence>
<dbReference type="PROSITE" id="PS51935">
    <property type="entry name" value="NLPC_P60"/>
    <property type="match status" value="1"/>
</dbReference>
<dbReference type="EMBL" id="UFUW01000001">
    <property type="protein sequence ID" value="SUX18508.1"/>
    <property type="molecule type" value="Genomic_DNA"/>
</dbReference>
<keyword evidence="4" id="KW-0788">Thiol protease</keyword>
<dbReference type="AlphaFoldDB" id="A0A381DYN6"/>
<dbReference type="InterPro" id="IPR051794">
    <property type="entry name" value="PG_Endopeptidase_C40"/>
</dbReference>
<evidence type="ECO:0000313" key="6">
    <source>
        <dbReference type="EMBL" id="SUX18508.1"/>
    </source>
</evidence>
<dbReference type="Pfam" id="PF18348">
    <property type="entry name" value="SH3_16"/>
    <property type="match status" value="1"/>
</dbReference>
<dbReference type="InterPro" id="IPR041382">
    <property type="entry name" value="SH3_16"/>
</dbReference>
<evidence type="ECO:0000256" key="2">
    <source>
        <dbReference type="ARBA" id="ARBA00022670"/>
    </source>
</evidence>
<dbReference type="RefSeq" id="WP_115610602.1">
    <property type="nucleotide sequence ID" value="NZ_JBHLZC010000001.1"/>
</dbReference>
<sequence>MYDIEVESGNTARLYPVGEPQGYARMRVPETWVYTAPDAASARLSQYTYGEPLRIYAQDGDYIQAQSLRDHYSGWVALDAIETVPDEPTYTYTTIAITPITAEPDLKSPYRTALPQDACLTIINKAGDYLQLADGSWLHRRHVAAADKIADPIAVARSQLGRSYVWGGRGVAGLDCSALSQWAYRRAGRNIPRDSDLQEMLLKKQHQRVELCELMRGDLIYLPGHVMLANDAYTVIHASGYHMQVVVENLADAIARYKKQMGAKYRLRAYRWDEEEPFEHVFD</sequence>
<dbReference type="EC" id="3.4.22.-" evidence="6"/>
<dbReference type="Pfam" id="PF00877">
    <property type="entry name" value="NLPC_P60"/>
    <property type="match status" value="1"/>
</dbReference>
<protein>
    <submittedName>
        <fullName evidence="6">Dipeptidyl-peptidase 6</fullName>
        <ecNumber evidence="6">3.4.22.-</ecNumber>
    </submittedName>
</protein>
<feature type="domain" description="NlpC/P60" evidence="5">
    <location>
        <begin position="146"/>
        <end position="268"/>
    </location>
</feature>
<evidence type="ECO:0000256" key="1">
    <source>
        <dbReference type="ARBA" id="ARBA00007074"/>
    </source>
</evidence>
<evidence type="ECO:0000259" key="5">
    <source>
        <dbReference type="PROSITE" id="PS51935"/>
    </source>
</evidence>
<dbReference type="GO" id="GO:0008234">
    <property type="term" value="F:cysteine-type peptidase activity"/>
    <property type="evidence" value="ECO:0007669"/>
    <property type="project" value="UniProtKB-KW"/>
</dbReference>
<dbReference type="SUPFAM" id="SSF54001">
    <property type="entry name" value="Cysteine proteinases"/>
    <property type="match status" value="1"/>
</dbReference>
<keyword evidence="2" id="KW-0645">Protease</keyword>
<comment type="similarity">
    <text evidence="1">Belongs to the peptidase C40 family.</text>
</comment>
<gene>
    <name evidence="6" type="ORF">NCTC13294_00286</name>
</gene>
<keyword evidence="7" id="KW-1185">Reference proteome</keyword>
<dbReference type="OrthoDB" id="9807055at2"/>
<dbReference type="Gene3D" id="2.30.30.40">
    <property type="entry name" value="SH3 Domains"/>
    <property type="match status" value="1"/>
</dbReference>
<accession>A0A381DYN6</accession>
<dbReference type="GO" id="GO:0006508">
    <property type="term" value="P:proteolysis"/>
    <property type="evidence" value="ECO:0007669"/>
    <property type="project" value="UniProtKB-KW"/>
</dbReference>
<evidence type="ECO:0000256" key="3">
    <source>
        <dbReference type="ARBA" id="ARBA00022801"/>
    </source>
</evidence>
<dbReference type="Gene3D" id="3.90.1720.10">
    <property type="entry name" value="endopeptidase domain like (from Nostoc punctiforme)"/>
    <property type="match status" value="1"/>
</dbReference>